<dbReference type="EMBL" id="CANTUO010000002">
    <property type="protein sequence ID" value="CAI5758218.1"/>
    <property type="molecule type" value="Genomic_DNA"/>
</dbReference>
<keyword evidence="7" id="KW-1185">Reference proteome</keyword>
<gene>
    <name evidence="6" type="ORF">CANVERA_P2731</name>
</gene>
<accession>A0A9W4TTU9</accession>
<evidence type="ECO:0000256" key="1">
    <source>
        <dbReference type="ARBA" id="ARBA00004141"/>
    </source>
</evidence>
<evidence type="ECO:0000256" key="5">
    <source>
        <dbReference type="SAM" id="Phobius"/>
    </source>
</evidence>
<sequence length="473" mass="53861">MDSCCFCLGDDTEIPPFGSISDAKALIKPCTTCSLLCHKKCLLDWFNTIPSDKLKIINGVRQAEYIGVGAPPINQTIEINLSPQIIQQWLNNLVEENPVNIKSDRIYIFAPCPQCKKQIVFKMDKNSVLTIYSSGKTIITRIVQYGGVFLGLTSALTGILSMGYIGLTTAGLKIMDCIIPNSLLIKLLTKKSNLIFNIYSIDNLEQALMKGLVDPLKFSRIPILPIVMFRLRSSSIFRCFFPEKEDNSIQNWINELMISGYISSFSDHKLIRELMRGRLSLDTSNLISTLIPLRWIYDLIYRLTFNRVYFNYTMKVRPRAIANSLSEDEILKLENLNNEIEQTKSWKLKLIQNLKYTLICLKNDYSMTISYGSTIIKCFTTLCWPYISSKVGLLIIPLLKNLPKDKKILVANIIGLFLVAIVKEFFNLYLTKLKVSQMSQLSTLTDEELTIFKQVTENLEEIVPEVEFPGAYP</sequence>
<proteinExistence type="predicted"/>
<evidence type="ECO:0000256" key="2">
    <source>
        <dbReference type="ARBA" id="ARBA00022692"/>
    </source>
</evidence>
<protein>
    <submittedName>
        <fullName evidence="6">Uncharacterized protein</fullName>
    </submittedName>
</protein>
<dbReference type="GO" id="GO:0016020">
    <property type="term" value="C:membrane"/>
    <property type="evidence" value="ECO:0007669"/>
    <property type="project" value="UniProtKB-SubCell"/>
</dbReference>
<dbReference type="AlphaFoldDB" id="A0A9W4TTU9"/>
<reference evidence="6" key="1">
    <citation type="submission" date="2022-12" db="EMBL/GenBank/DDBJ databases">
        <authorList>
            <person name="Brejova B."/>
        </authorList>
    </citation>
    <scope>NUCLEOTIDE SEQUENCE</scope>
</reference>
<evidence type="ECO:0000256" key="3">
    <source>
        <dbReference type="ARBA" id="ARBA00022989"/>
    </source>
</evidence>
<comment type="caution">
    <text evidence="6">The sequence shown here is derived from an EMBL/GenBank/DDBJ whole genome shotgun (WGS) entry which is preliminary data.</text>
</comment>
<evidence type="ECO:0000256" key="4">
    <source>
        <dbReference type="ARBA" id="ARBA00023136"/>
    </source>
</evidence>
<dbReference type="OrthoDB" id="5817083at2759"/>
<evidence type="ECO:0000313" key="6">
    <source>
        <dbReference type="EMBL" id="CAI5758218.1"/>
    </source>
</evidence>
<comment type="subcellular location">
    <subcellularLocation>
        <location evidence="1">Membrane</location>
        <topology evidence="1">Multi-pass membrane protein</topology>
    </subcellularLocation>
</comment>
<keyword evidence="4 5" id="KW-0472">Membrane</keyword>
<dbReference type="PANTHER" id="PTHR46283">
    <property type="entry name" value="E3 UBIQUITIN-PROTEIN LIGASE MARCH5"/>
    <property type="match status" value="1"/>
</dbReference>
<evidence type="ECO:0000313" key="7">
    <source>
        <dbReference type="Proteomes" id="UP001152885"/>
    </source>
</evidence>
<feature type="transmembrane region" description="Helical" evidence="5">
    <location>
        <begin position="408"/>
        <end position="430"/>
    </location>
</feature>
<organism evidence="6 7">
    <name type="scientific">Candida verbasci</name>
    <dbReference type="NCBI Taxonomy" id="1227364"/>
    <lineage>
        <taxon>Eukaryota</taxon>
        <taxon>Fungi</taxon>
        <taxon>Dikarya</taxon>
        <taxon>Ascomycota</taxon>
        <taxon>Saccharomycotina</taxon>
        <taxon>Pichiomycetes</taxon>
        <taxon>Debaryomycetaceae</taxon>
        <taxon>Candida/Lodderomyces clade</taxon>
        <taxon>Candida</taxon>
    </lineage>
</organism>
<keyword evidence="2 5" id="KW-0812">Transmembrane</keyword>
<dbReference type="Proteomes" id="UP001152885">
    <property type="component" value="Unassembled WGS sequence"/>
</dbReference>
<keyword evidence="3 5" id="KW-1133">Transmembrane helix</keyword>
<name>A0A9W4TTU9_9ASCO</name>